<protein>
    <submittedName>
        <fullName evidence="3">Alpha-1,4-N-acetylgalactosamine transferase PglJ</fullName>
        <ecNumber evidence="3">2.4.1.-</ecNumber>
    </submittedName>
</protein>
<keyword evidence="3" id="KW-0328">Glycosyltransferase</keyword>
<gene>
    <name evidence="3" type="ORF">AVDCRST_MAG86-3579</name>
</gene>
<evidence type="ECO:0000259" key="1">
    <source>
        <dbReference type="Pfam" id="PF00534"/>
    </source>
</evidence>
<evidence type="ECO:0000259" key="2">
    <source>
        <dbReference type="Pfam" id="PF13439"/>
    </source>
</evidence>
<dbReference type="AlphaFoldDB" id="A0A6J4VUY9"/>
<dbReference type="Pfam" id="PF13439">
    <property type="entry name" value="Glyco_transf_4"/>
    <property type="match status" value="1"/>
</dbReference>
<keyword evidence="3" id="KW-0808">Transferase</keyword>
<sequence>MIRDEGQRKRVTLFLSNLEGGGAERISVNLLKGFSPDLFDLDLVLITATGPFLDQVPPYVRVIDLKRASVSQAVLPLTGYLRRRRPDVLMSHLSHVNVGALLAKSLALTPTKVVLVEHNDLSNARAAPGSPIAPKVRNWRAPQRRFLPQIMRFFYRRADAVVGVSKGVSRYVAARFKVPAARVHTIYNPIVDDELLRRSQEAPEHPWLLNADVPTLIAVGRLTQQKDFPTLLRAFAEVRKRREARLIIFGEGPQRAPLEALVQDLGLGGSVSLPGFTQNPYAAMRRAALLVLSSRWEGLPTVLVEAMACGCPVVATDCPSGPDEILEGGRWGPLVGVGDVQALTEAITGALDHPVSKDALRERAAAFTYDRSVDAYTELLTSLSSP</sequence>
<dbReference type="InterPro" id="IPR028098">
    <property type="entry name" value="Glyco_trans_4-like_N"/>
</dbReference>
<dbReference type="EMBL" id="CADCWP010000319">
    <property type="protein sequence ID" value="CAA9586254.1"/>
    <property type="molecule type" value="Genomic_DNA"/>
</dbReference>
<accession>A0A6J4VUY9</accession>
<organism evidence="3">
    <name type="scientific">uncultured Truepera sp</name>
    <dbReference type="NCBI Taxonomy" id="543023"/>
    <lineage>
        <taxon>Bacteria</taxon>
        <taxon>Thermotogati</taxon>
        <taxon>Deinococcota</taxon>
        <taxon>Deinococci</taxon>
        <taxon>Trueperales</taxon>
        <taxon>Trueperaceae</taxon>
        <taxon>Truepera</taxon>
        <taxon>environmental samples</taxon>
    </lineage>
</organism>
<reference evidence="3" key="1">
    <citation type="submission" date="2020-02" db="EMBL/GenBank/DDBJ databases">
        <authorList>
            <person name="Meier V. D."/>
        </authorList>
    </citation>
    <scope>NUCLEOTIDE SEQUENCE</scope>
    <source>
        <strain evidence="3">AVDCRST_MAG86</strain>
    </source>
</reference>
<dbReference type="PANTHER" id="PTHR12526">
    <property type="entry name" value="GLYCOSYLTRANSFERASE"/>
    <property type="match status" value="1"/>
</dbReference>
<feature type="domain" description="Glycosyl transferase family 1" evidence="1">
    <location>
        <begin position="208"/>
        <end position="364"/>
    </location>
</feature>
<evidence type="ECO:0000313" key="3">
    <source>
        <dbReference type="EMBL" id="CAA9586254.1"/>
    </source>
</evidence>
<dbReference type="GO" id="GO:0016757">
    <property type="term" value="F:glycosyltransferase activity"/>
    <property type="evidence" value="ECO:0007669"/>
    <property type="project" value="UniProtKB-KW"/>
</dbReference>
<dbReference type="CDD" id="cd03811">
    <property type="entry name" value="GT4_GT28_WabH-like"/>
    <property type="match status" value="1"/>
</dbReference>
<dbReference type="SUPFAM" id="SSF53756">
    <property type="entry name" value="UDP-Glycosyltransferase/glycogen phosphorylase"/>
    <property type="match status" value="1"/>
</dbReference>
<dbReference type="EC" id="2.4.1.-" evidence="3"/>
<dbReference type="Gene3D" id="3.40.50.2000">
    <property type="entry name" value="Glycogen Phosphorylase B"/>
    <property type="match status" value="2"/>
</dbReference>
<dbReference type="Pfam" id="PF00534">
    <property type="entry name" value="Glycos_transf_1"/>
    <property type="match status" value="1"/>
</dbReference>
<dbReference type="InterPro" id="IPR001296">
    <property type="entry name" value="Glyco_trans_1"/>
</dbReference>
<feature type="domain" description="Glycosyltransferase subfamily 4-like N-terminal" evidence="2">
    <location>
        <begin position="21"/>
        <end position="191"/>
    </location>
</feature>
<proteinExistence type="predicted"/>
<name>A0A6J4VUY9_9DEIN</name>